<accession>A0A8S5RJP6</accession>
<dbReference type="EMBL" id="BK059109">
    <property type="protein sequence ID" value="DAE31591.1"/>
    <property type="molecule type" value="Genomic_DNA"/>
</dbReference>
<name>A0A8S5RJP6_9VIRU</name>
<evidence type="ECO:0000313" key="1">
    <source>
        <dbReference type="EMBL" id="DAE31591.1"/>
    </source>
</evidence>
<organism evidence="1">
    <name type="scientific">virus sp. ctBM815</name>
    <dbReference type="NCBI Taxonomy" id="2825806"/>
    <lineage>
        <taxon>Viruses</taxon>
    </lineage>
</organism>
<sequence>MESELIISVSHRQMSELCKSHVCYVQSEWTNTIFTSREFHLTSRLERRCKFIHRWSIFV</sequence>
<protein>
    <submittedName>
        <fullName evidence="1">Uncharacterized protein</fullName>
    </submittedName>
</protein>
<reference evidence="1" key="1">
    <citation type="journal article" date="2021" name="Proc. Natl. Acad. Sci. U.S.A.">
        <title>A Catalog of Tens of Thousands of Viruses from Human Metagenomes Reveals Hidden Associations with Chronic Diseases.</title>
        <authorList>
            <person name="Tisza M.J."/>
            <person name="Buck C.B."/>
        </authorList>
    </citation>
    <scope>NUCLEOTIDE SEQUENCE</scope>
    <source>
        <strain evidence="1">CtBM815</strain>
    </source>
</reference>
<proteinExistence type="predicted"/>